<evidence type="ECO:0000313" key="3">
    <source>
        <dbReference type="Proteomes" id="UP001206924"/>
    </source>
</evidence>
<organism evidence="2 3">
    <name type="scientific">Arthrobacter jinronghuae</name>
    <dbReference type="NCBI Taxonomy" id="2964609"/>
    <lineage>
        <taxon>Bacteria</taxon>
        <taxon>Bacillati</taxon>
        <taxon>Actinomycetota</taxon>
        <taxon>Actinomycetes</taxon>
        <taxon>Micrococcales</taxon>
        <taxon>Micrococcaceae</taxon>
        <taxon>Arthrobacter</taxon>
    </lineage>
</organism>
<dbReference type="Pfam" id="PF20060">
    <property type="entry name" value="DUF6459"/>
    <property type="match status" value="1"/>
</dbReference>
<name>A0ABT1NSN4_9MICC</name>
<comment type="caution">
    <text evidence="2">The sequence shown here is derived from an EMBL/GenBank/DDBJ whole genome shotgun (WGS) entry which is preliminary data.</text>
</comment>
<gene>
    <name evidence="2" type="ORF">NNX28_05985</name>
</gene>
<dbReference type="Proteomes" id="UP001206924">
    <property type="component" value="Unassembled WGS sequence"/>
</dbReference>
<dbReference type="RefSeq" id="WP_255797172.1">
    <property type="nucleotide sequence ID" value="NZ_CP104263.1"/>
</dbReference>
<dbReference type="EMBL" id="JANFLP010000006">
    <property type="protein sequence ID" value="MCQ1949479.1"/>
    <property type="molecule type" value="Genomic_DNA"/>
</dbReference>
<reference evidence="2 3" key="1">
    <citation type="submission" date="2022-07" db="EMBL/GenBank/DDBJ databases">
        <title>Novel species in genus Arthrobacter.</title>
        <authorList>
            <person name="Liu Y."/>
        </authorList>
    </citation>
    <scope>NUCLEOTIDE SEQUENCE [LARGE SCALE GENOMIC DNA]</scope>
    <source>
        <strain evidence="3">zg-Y859</strain>
    </source>
</reference>
<sequence length="199" mass="21553">MTSVIFLPAPDAPAGPAQRGQTGPDGDAGPIAVYLAPSQELLPAPVPAKPRERYGVRGETGPLARPAAGAVNWTSNPADDARVKAICQSVALAALEVLGGVRPLQQMARWLDPENYERLQLRTNLVRGLQRNPQGRSRTAPDPQLLHRSIRIRSCRLCPVSEGIYEATVVALEHERARAVALRVQLRRGLWKVTALEIG</sequence>
<feature type="region of interest" description="Disordered" evidence="1">
    <location>
        <begin position="1"/>
        <end position="29"/>
    </location>
</feature>
<accession>A0ABT1NSN4</accession>
<protein>
    <submittedName>
        <fullName evidence="2">Rv3235 family protein</fullName>
    </submittedName>
</protein>
<evidence type="ECO:0000256" key="1">
    <source>
        <dbReference type="SAM" id="MobiDB-lite"/>
    </source>
</evidence>
<dbReference type="InterPro" id="IPR045596">
    <property type="entry name" value="DUF6459"/>
</dbReference>
<evidence type="ECO:0000313" key="2">
    <source>
        <dbReference type="EMBL" id="MCQ1949479.1"/>
    </source>
</evidence>
<proteinExistence type="predicted"/>
<keyword evidence="3" id="KW-1185">Reference proteome</keyword>